<evidence type="ECO:0000313" key="4">
    <source>
        <dbReference type="EMBL" id="QHS81075.1"/>
    </source>
</evidence>
<dbReference type="CDD" id="cd00200">
    <property type="entry name" value="WD40"/>
    <property type="match status" value="1"/>
</dbReference>
<dbReference type="Pfam" id="PF00400">
    <property type="entry name" value="WD40"/>
    <property type="match status" value="4"/>
</dbReference>
<dbReference type="PANTHER" id="PTHR19849">
    <property type="entry name" value="PHOSPHOLIPASE A-2-ACTIVATING PROTEIN"/>
    <property type="match status" value="1"/>
</dbReference>
<dbReference type="PANTHER" id="PTHR19849:SF1">
    <property type="entry name" value="F-BOX_WD REPEAT-CONTAINING PROTEIN 7"/>
    <property type="match status" value="1"/>
</dbReference>
<evidence type="ECO:0000256" key="2">
    <source>
        <dbReference type="ARBA" id="ARBA00022737"/>
    </source>
</evidence>
<proteinExistence type="predicted"/>
<dbReference type="GO" id="GO:0005634">
    <property type="term" value="C:nucleus"/>
    <property type="evidence" value="ECO:0007669"/>
    <property type="project" value="TreeGrafter"/>
</dbReference>
<evidence type="ECO:0000256" key="3">
    <source>
        <dbReference type="SAM" id="MobiDB-lite"/>
    </source>
</evidence>
<dbReference type="InterPro" id="IPR019775">
    <property type="entry name" value="WD40_repeat_CS"/>
</dbReference>
<dbReference type="GO" id="GO:0043161">
    <property type="term" value="P:proteasome-mediated ubiquitin-dependent protein catabolic process"/>
    <property type="evidence" value="ECO:0007669"/>
    <property type="project" value="TreeGrafter"/>
</dbReference>
<feature type="compositionally biased region" description="Basic residues" evidence="3">
    <location>
        <begin position="371"/>
        <end position="393"/>
    </location>
</feature>
<organism evidence="4">
    <name type="scientific">viral metagenome</name>
    <dbReference type="NCBI Taxonomy" id="1070528"/>
    <lineage>
        <taxon>unclassified sequences</taxon>
        <taxon>metagenomes</taxon>
        <taxon>organismal metagenomes</taxon>
    </lineage>
</organism>
<dbReference type="PRINTS" id="PR00320">
    <property type="entry name" value="GPROTEINBRPT"/>
</dbReference>
<dbReference type="GO" id="GO:0005737">
    <property type="term" value="C:cytoplasm"/>
    <property type="evidence" value="ECO:0007669"/>
    <property type="project" value="TreeGrafter"/>
</dbReference>
<dbReference type="InterPro" id="IPR020472">
    <property type="entry name" value="WD40_PAC1"/>
</dbReference>
<dbReference type="PROSITE" id="PS50294">
    <property type="entry name" value="WD_REPEATS_REGION"/>
    <property type="match status" value="2"/>
</dbReference>
<dbReference type="InterPro" id="IPR015943">
    <property type="entry name" value="WD40/YVTN_repeat-like_dom_sf"/>
</dbReference>
<dbReference type="EMBL" id="MN740729">
    <property type="protein sequence ID" value="QHS81075.1"/>
    <property type="molecule type" value="Genomic_DNA"/>
</dbReference>
<dbReference type="GO" id="GO:0010992">
    <property type="term" value="P:ubiquitin recycling"/>
    <property type="evidence" value="ECO:0007669"/>
    <property type="project" value="TreeGrafter"/>
</dbReference>
<dbReference type="InterPro" id="IPR011047">
    <property type="entry name" value="Quinoprotein_ADH-like_sf"/>
</dbReference>
<keyword evidence="2" id="KW-0677">Repeat</keyword>
<dbReference type="SMART" id="SM00320">
    <property type="entry name" value="WD40"/>
    <property type="match status" value="6"/>
</dbReference>
<dbReference type="Gene3D" id="2.130.10.10">
    <property type="entry name" value="YVTN repeat-like/Quinoprotein amine dehydrogenase"/>
    <property type="match status" value="2"/>
</dbReference>
<protein>
    <submittedName>
        <fullName evidence="4">Uncharacterized protein</fullName>
    </submittedName>
</protein>
<accession>A0A6C0AP52</accession>
<dbReference type="PROSITE" id="PS50082">
    <property type="entry name" value="WD_REPEATS_2"/>
    <property type="match status" value="4"/>
</dbReference>
<dbReference type="PROSITE" id="PS00678">
    <property type="entry name" value="WD_REPEATS_1"/>
    <property type="match status" value="3"/>
</dbReference>
<dbReference type="InterPro" id="IPR001680">
    <property type="entry name" value="WD40_rpt"/>
</dbReference>
<name>A0A6C0AP52_9ZZZZ</name>
<feature type="region of interest" description="Disordered" evidence="3">
    <location>
        <begin position="368"/>
        <end position="393"/>
    </location>
</feature>
<sequence>MPSEHELRPPYPEGVVKILEGPHIRDCCVLKNGNIVSTSHDASLTLRVWDVATGECLKVLEGHTQPLLDVCVVDIPEGERVVSGSRDMTLRVWDVATGECLKVLGSELGGIRCLYALGNSRVISSHGDGNLRVWNVVTGECLQTIHDDAYNMCSLGEPGSERLVTVSSKWMYVWDLATGIFQRVLAGHGDKVFNVCTVDTPQGKRLVSGSLDMTLRVWDVDTGACIRVLNGHTSYVGNVCDLGDGRVVSSSLDNTLRVWDINKKNSKILKIVMNKHNPVLAKLSPTSFVCSSNKSGFIIWDIRNLKDFSEPDRSGFFHTVQNTLRGKSFAKVAPEASTVSAPAASTVTTVNPIGPLGRSNTIQAWKGGRIQGKRKSKRNKRKVKSRKSRKSRY</sequence>
<keyword evidence="1" id="KW-0853">WD repeat</keyword>
<evidence type="ECO:0000256" key="1">
    <source>
        <dbReference type="ARBA" id="ARBA00022574"/>
    </source>
</evidence>
<dbReference type="SUPFAM" id="SSF50998">
    <property type="entry name" value="Quinoprotein alcohol dehydrogenase-like"/>
    <property type="match status" value="1"/>
</dbReference>
<reference evidence="4" key="1">
    <citation type="journal article" date="2020" name="Nature">
        <title>Giant virus diversity and host interactions through global metagenomics.</title>
        <authorList>
            <person name="Schulz F."/>
            <person name="Roux S."/>
            <person name="Paez-Espino D."/>
            <person name="Jungbluth S."/>
            <person name="Walsh D.A."/>
            <person name="Denef V.J."/>
            <person name="McMahon K.D."/>
            <person name="Konstantinidis K.T."/>
            <person name="Eloe-Fadrosh E.A."/>
            <person name="Kyrpides N.C."/>
            <person name="Woyke T."/>
        </authorList>
    </citation>
    <scope>NUCLEOTIDE SEQUENCE</scope>
    <source>
        <strain evidence="4">GVMAG-S-1101161-73</strain>
    </source>
</reference>
<dbReference type="GO" id="GO:0043130">
    <property type="term" value="F:ubiquitin binding"/>
    <property type="evidence" value="ECO:0007669"/>
    <property type="project" value="TreeGrafter"/>
</dbReference>
<dbReference type="AlphaFoldDB" id="A0A6C0AP52"/>